<keyword evidence="4" id="KW-1185">Reference proteome</keyword>
<sequence length="93" mass="9997">MSDPSRTVSPNGAANRSPKDIERDIELTRNRLAGTIDEISERVKPANVVARLKEKAREQVVAPDGSLRVDRLAGAAAAAVSALGLVVLRARRR</sequence>
<evidence type="ECO:0000256" key="2">
    <source>
        <dbReference type="SAM" id="Phobius"/>
    </source>
</evidence>
<keyword evidence="2" id="KW-0812">Transmembrane</keyword>
<dbReference type="InterPro" id="IPR022062">
    <property type="entry name" value="DUF3618"/>
</dbReference>
<dbReference type="Proteomes" id="UP000281955">
    <property type="component" value="Unassembled WGS sequence"/>
</dbReference>
<keyword evidence="2" id="KW-1133">Transmembrane helix</keyword>
<feature type="transmembrane region" description="Helical" evidence="2">
    <location>
        <begin position="72"/>
        <end position="90"/>
    </location>
</feature>
<feature type="region of interest" description="Disordered" evidence="1">
    <location>
        <begin position="1"/>
        <end position="25"/>
    </location>
</feature>
<proteinExistence type="predicted"/>
<name>A0A420XNA9_9ACTN</name>
<evidence type="ECO:0000256" key="1">
    <source>
        <dbReference type="SAM" id="MobiDB-lite"/>
    </source>
</evidence>
<dbReference type="Pfam" id="PF12277">
    <property type="entry name" value="DUF3618"/>
    <property type="match status" value="1"/>
</dbReference>
<evidence type="ECO:0000313" key="3">
    <source>
        <dbReference type="EMBL" id="RKS72770.1"/>
    </source>
</evidence>
<accession>A0A420XNA9</accession>
<evidence type="ECO:0000313" key="4">
    <source>
        <dbReference type="Proteomes" id="UP000281955"/>
    </source>
</evidence>
<gene>
    <name evidence="3" type="ORF">CLV35_3021</name>
</gene>
<dbReference type="AlphaFoldDB" id="A0A420XNA9"/>
<dbReference type="RefSeq" id="WP_231121839.1">
    <property type="nucleotide sequence ID" value="NZ_RBWV01000013.1"/>
</dbReference>
<keyword evidence="2" id="KW-0472">Membrane</keyword>
<protein>
    <submittedName>
        <fullName evidence="3">Uncharacterized protein DUF3618</fullName>
    </submittedName>
</protein>
<comment type="caution">
    <text evidence="3">The sequence shown here is derived from an EMBL/GenBank/DDBJ whole genome shotgun (WGS) entry which is preliminary data.</text>
</comment>
<dbReference type="EMBL" id="RBWV01000013">
    <property type="protein sequence ID" value="RKS72770.1"/>
    <property type="molecule type" value="Genomic_DNA"/>
</dbReference>
<organism evidence="3 4">
    <name type="scientific">Motilibacter peucedani</name>
    <dbReference type="NCBI Taxonomy" id="598650"/>
    <lineage>
        <taxon>Bacteria</taxon>
        <taxon>Bacillati</taxon>
        <taxon>Actinomycetota</taxon>
        <taxon>Actinomycetes</taxon>
        <taxon>Motilibacterales</taxon>
        <taxon>Motilibacteraceae</taxon>
        <taxon>Motilibacter</taxon>
    </lineage>
</organism>
<dbReference type="InParanoid" id="A0A420XNA9"/>
<feature type="compositionally biased region" description="Polar residues" evidence="1">
    <location>
        <begin position="1"/>
        <end position="14"/>
    </location>
</feature>
<reference evidence="3 4" key="1">
    <citation type="submission" date="2018-10" db="EMBL/GenBank/DDBJ databases">
        <title>Genomic Encyclopedia of Archaeal and Bacterial Type Strains, Phase II (KMG-II): from individual species to whole genera.</title>
        <authorList>
            <person name="Goeker M."/>
        </authorList>
    </citation>
    <scope>NUCLEOTIDE SEQUENCE [LARGE SCALE GENOMIC DNA]</scope>
    <source>
        <strain evidence="3 4">RP-AC37</strain>
    </source>
</reference>